<feature type="chain" id="PRO_5010165552" description="TolB-like 6-blade propeller-like" evidence="1">
    <location>
        <begin position="21"/>
        <end position="373"/>
    </location>
</feature>
<sequence>MKTYNFVACFVLALSFVACDKSTNEQQEETSTNIAVDYTVFLKMNDNVNAVIVRDNEGNLATESEVVSLGNIPTSAIKIKSVNGLGYFYTANCEAALQWYNSENQTSGSVQLFNDLNACDVSVASVTYNEDNVFAAYEVDLAGKDKHYVVRVSSLDNPSAFSEVIIDNKPVDIVESSGKLFVLTLNEFVSNEYHLSVIDLSTLDEMVNVDLGYDALRLFKNDSGEIIVSYPELHTIIDPMTLDKVYTTYGEDTAPGFISTQDYHIGNDGKFYFQKYMPNAAIKEVPATYDFNRNGTVVYLFENFLSDSELNVKYNIAGTTAIAYDDKNNYMLIGYQKRGANNEGGILRITPSPDFKLIDNIDVSGIPQTIFIN</sequence>
<protein>
    <recommendedName>
        <fullName evidence="4">TolB-like 6-blade propeller-like</fullName>
    </recommendedName>
</protein>
<accession>A0A1H4SY85</accession>
<dbReference type="EMBL" id="FNTB01000001">
    <property type="protein sequence ID" value="SEC49058.1"/>
    <property type="molecule type" value="Genomic_DNA"/>
</dbReference>
<reference evidence="2 3" key="1">
    <citation type="submission" date="2016-10" db="EMBL/GenBank/DDBJ databases">
        <authorList>
            <person name="de Groot N.N."/>
        </authorList>
    </citation>
    <scope>NUCLEOTIDE SEQUENCE [LARGE SCALE GENOMIC DNA]</scope>
    <source>
        <strain evidence="2 3">MAR_2009_71</strain>
    </source>
</reference>
<name>A0A1H4SY85_9FLAO</name>
<gene>
    <name evidence="2" type="ORF">SAMN05192540_3305</name>
</gene>
<evidence type="ECO:0000313" key="2">
    <source>
        <dbReference type="EMBL" id="SEC49058.1"/>
    </source>
</evidence>
<keyword evidence="1" id="KW-0732">Signal</keyword>
<dbReference type="OrthoDB" id="1412258at2"/>
<dbReference type="PROSITE" id="PS51257">
    <property type="entry name" value="PROKAR_LIPOPROTEIN"/>
    <property type="match status" value="1"/>
</dbReference>
<evidence type="ECO:0000313" key="3">
    <source>
        <dbReference type="Proteomes" id="UP000183038"/>
    </source>
</evidence>
<dbReference type="Proteomes" id="UP000183038">
    <property type="component" value="Unassembled WGS sequence"/>
</dbReference>
<feature type="signal peptide" evidence="1">
    <location>
        <begin position="1"/>
        <end position="20"/>
    </location>
</feature>
<proteinExistence type="predicted"/>
<evidence type="ECO:0000256" key="1">
    <source>
        <dbReference type="SAM" id="SignalP"/>
    </source>
</evidence>
<dbReference type="AlphaFoldDB" id="A0A1H4SY85"/>
<organism evidence="2 3">
    <name type="scientific">Maribacter dokdonensis</name>
    <dbReference type="NCBI Taxonomy" id="320912"/>
    <lineage>
        <taxon>Bacteria</taxon>
        <taxon>Pseudomonadati</taxon>
        <taxon>Bacteroidota</taxon>
        <taxon>Flavobacteriia</taxon>
        <taxon>Flavobacteriales</taxon>
        <taxon>Flavobacteriaceae</taxon>
        <taxon>Maribacter</taxon>
    </lineage>
</organism>
<evidence type="ECO:0008006" key="4">
    <source>
        <dbReference type="Google" id="ProtNLM"/>
    </source>
</evidence>
<dbReference type="RefSeq" id="WP_074674135.1">
    <property type="nucleotide sequence ID" value="NZ_FNTB01000001.1"/>
</dbReference>